<dbReference type="Proteomes" id="UP001175271">
    <property type="component" value="Unassembled WGS sequence"/>
</dbReference>
<keyword evidence="6" id="KW-0804">Transcription</keyword>
<dbReference type="EMBL" id="JAUCMV010000003">
    <property type="protein sequence ID" value="KAK0409168.1"/>
    <property type="molecule type" value="Genomic_DNA"/>
</dbReference>
<evidence type="ECO:0000256" key="6">
    <source>
        <dbReference type="ARBA" id="ARBA00023163"/>
    </source>
</evidence>
<evidence type="ECO:0000256" key="7">
    <source>
        <dbReference type="ARBA" id="ARBA00023170"/>
    </source>
</evidence>
<reference evidence="10" key="1">
    <citation type="submission" date="2023-06" db="EMBL/GenBank/DDBJ databases">
        <title>Genomic analysis of the entomopathogenic nematode Steinernema hermaphroditum.</title>
        <authorList>
            <person name="Schwarz E.M."/>
            <person name="Heppert J.K."/>
            <person name="Baniya A."/>
            <person name="Schwartz H.T."/>
            <person name="Tan C.-H."/>
            <person name="Antoshechkin I."/>
            <person name="Sternberg P.W."/>
            <person name="Goodrich-Blair H."/>
            <person name="Dillman A.R."/>
        </authorList>
    </citation>
    <scope>NUCLEOTIDE SEQUENCE</scope>
    <source>
        <strain evidence="10">PS9179</strain>
        <tissue evidence="10">Whole animal</tissue>
    </source>
</reference>
<dbReference type="SMART" id="SM00399">
    <property type="entry name" value="ZnF_C4"/>
    <property type="match status" value="1"/>
</dbReference>
<dbReference type="GO" id="GO:0008270">
    <property type="term" value="F:zinc ion binding"/>
    <property type="evidence" value="ECO:0007669"/>
    <property type="project" value="UniProtKB-KW"/>
</dbReference>
<sequence>MPVCKACYNRCAVGRNFGAETCASCAAFFRRTVRLKIVYPCKNDFYSCSKDAVRCVSAIHACRKCRFDRCIELGMNPGLVQSARRTHEKPELRQVDLLPAFNKEFPLISSTVRALRFAFEGHRPAVGNNRALIKGTSEHGNGFLSHSDYKQFVLPVCRDFRQMLDLTPIVGDLTKEVKDSIFRNSVCLYTLVVQIFYNIKHHPVGLDHDKKMYFLPNVYFDVDPEKLFFFVATQTGEGKSLARMDDFANIAKQMTSDLQFLHKVGLQSSDLYLTEEDIAALLLLIILQSNVGSQSPVKGLKAVWKELDLYYRLTRRDPSQWGNLLFLLSNMQTHVTNYRKFRKLLNVYYGRVMMDDIEEGVDPDKTIARLLHECHVN</sequence>
<evidence type="ECO:0000313" key="10">
    <source>
        <dbReference type="EMBL" id="KAK0409168.1"/>
    </source>
</evidence>
<dbReference type="GO" id="GO:0006357">
    <property type="term" value="P:regulation of transcription by RNA polymerase II"/>
    <property type="evidence" value="ECO:0007669"/>
    <property type="project" value="TreeGrafter"/>
</dbReference>
<dbReference type="PROSITE" id="PS00031">
    <property type="entry name" value="NUCLEAR_REC_DBD_1"/>
    <property type="match status" value="1"/>
</dbReference>
<keyword evidence="8" id="KW-0539">Nucleus</keyword>
<dbReference type="GO" id="GO:0003700">
    <property type="term" value="F:DNA-binding transcription factor activity"/>
    <property type="evidence" value="ECO:0007669"/>
    <property type="project" value="InterPro"/>
</dbReference>
<keyword evidence="1" id="KW-0479">Metal-binding</keyword>
<keyword evidence="11" id="KW-1185">Reference proteome</keyword>
<dbReference type="PROSITE" id="PS51030">
    <property type="entry name" value="NUCLEAR_REC_DBD_2"/>
    <property type="match status" value="1"/>
</dbReference>
<keyword evidence="2" id="KW-0863">Zinc-finger</keyword>
<dbReference type="Pfam" id="PF00105">
    <property type="entry name" value="zf-C4"/>
    <property type="match status" value="1"/>
</dbReference>
<accession>A0AA39HQQ5</accession>
<evidence type="ECO:0000256" key="3">
    <source>
        <dbReference type="ARBA" id="ARBA00022833"/>
    </source>
</evidence>
<keyword evidence="5" id="KW-0238">DNA-binding</keyword>
<dbReference type="GO" id="GO:0043565">
    <property type="term" value="F:sequence-specific DNA binding"/>
    <property type="evidence" value="ECO:0007669"/>
    <property type="project" value="InterPro"/>
</dbReference>
<dbReference type="InterPro" id="IPR035500">
    <property type="entry name" value="NHR-like_dom_sf"/>
</dbReference>
<keyword evidence="7" id="KW-0675">Receptor</keyword>
<dbReference type="PRINTS" id="PR00047">
    <property type="entry name" value="STROIDFINGER"/>
</dbReference>
<comment type="caution">
    <text evidence="10">The sequence shown here is derived from an EMBL/GenBank/DDBJ whole genome shotgun (WGS) entry which is preliminary data.</text>
</comment>
<gene>
    <name evidence="10" type="ORF">QR680_004380</name>
</gene>
<keyword evidence="4" id="KW-0805">Transcription regulation</keyword>
<dbReference type="PANTHER" id="PTHR46011:SF20">
    <property type="entry name" value="NUCLEAR HORMONE RECEPTOR FAMILY MEMBER ODR-7"/>
    <property type="match status" value="1"/>
</dbReference>
<feature type="domain" description="Nuclear receptor" evidence="9">
    <location>
        <begin position="1"/>
        <end position="82"/>
    </location>
</feature>
<evidence type="ECO:0000259" key="9">
    <source>
        <dbReference type="PROSITE" id="PS51030"/>
    </source>
</evidence>
<name>A0AA39HQQ5_9BILA</name>
<dbReference type="SUPFAM" id="SSF48508">
    <property type="entry name" value="Nuclear receptor ligand-binding domain"/>
    <property type="match status" value="1"/>
</dbReference>
<dbReference type="AlphaFoldDB" id="A0AA39HQQ5"/>
<dbReference type="GO" id="GO:0005634">
    <property type="term" value="C:nucleus"/>
    <property type="evidence" value="ECO:0007669"/>
    <property type="project" value="TreeGrafter"/>
</dbReference>
<dbReference type="InterPro" id="IPR001628">
    <property type="entry name" value="Znf_hrmn_rcpt"/>
</dbReference>
<organism evidence="10 11">
    <name type="scientific">Steinernema hermaphroditum</name>
    <dbReference type="NCBI Taxonomy" id="289476"/>
    <lineage>
        <taxon>Eukaryota</taxon>
        <taxon>Metazoa</taxon>
        <taxon>Ecdysozoa</taxon>
        <taxon>Nematoda</taxon>
        <taxon>Chromadorea</taxon>
        <taxon>Rhabditida</taxon>
        <taxon>Tylenchina</taxon>
        <taxon>Panagrolaimomorpha</taxon>
        <taxon>Strongyloidoidea</taxon>
        <taxon>Steinernematidae</taxon>
        <taxon>Steinernema</taxon>
    </lineage>
</organism>
<evidence type="ECO:0000256" key="4">
    <source>
        <dbReference type="ARBA" id="ARBA00023015"/>
    </source>
</evidence>
<dbReference type="InterPro" id="IPR013088">
    <property type="entry name" value="Znf_NHR/GATA"/>
</dbReference>
<evidence type="ECO:0000256" key="8">
    <source>
        <dbReference type="ARBA" id="ARBA00023242"/>
    </source>
</evidence>
<evidence type="ECO:0000256" key="5">
    <source>
        <dbReference type="ARBA" id="ARBA00023125"/>
    </source>
</evidence>
<dbReference type="SUPFAM" id="SSF57716">
    <property type="entry name" value="Glucocorticoid receptor-like (DNA-binding domain)"/>
    <property type="match status" value="1"/>
</dbReference>
<dbReference type="Gene3D" id="3.30.50.10">
    <property type="entry name" value="Erythroid Transcription Factor GATA-1, subunit A"/>
    <property type="match status" value="1"/>
</dbReference>
<keyword evidence="3" id="KW-0862">Zinc</keyword>
<evidence type="ECO:0000256" key="1">
    <source>
        <dbReference type="ARBA" id="ARBA00022723"/>
    </source>
</evidence>
<proteinExistence type="predicted"/>
<protein>
    <recommendedName>
        <fullName evidence="9">Nuclear receptor domain-containing protein</fullName>
    </recommendedName>
</protein>
<dbReference type="PANTHER" id="PTHR46011">
    <property type="entry name" value="NUCLEAR HORMONE RECEPTOR FAMILY MEMBER NHR-86-RELATED"/>
    <property type="match status" value="1"/>
</dbReference>
<evidence type="ECO:0000313" key="11">
    <source>
        <dbReference type="Proteomes" id="UP001175271"/>
    </source>
</evidence>
<evidence type="ECO:0000256" key="2">
    <source>
        <dbReference type="ARBA" id="ARBA00022771"/>
    </source>
</evidence>